<feature type="compositionally biased region" description="Low complexity" evidence="1">
    <location>
        <begin position="9"/>
        <end position="28"/>
    </location>
</feature>
<dbReference type="PANTHER" id="PTHR34675:SF1">
    <property type="entry name" value="PROTEIN TRIGALACTOSYLDIACYLGLYCEROL 2, CHLOROPLASTIC"/>
    <property type="match status" value="1"/>
</dbReference>
<dbReference type="PANTHER" id="PTHR34675">
    <property type="entry name" value="PROTEIN TRIGALACTOSYLDIACYLGLYCEROL 2, CHLOROPLASTIC"/>
    <property type="match status" value="1"/>
</dbReference>
<accession>A0A6J0P1V1</accession>
<dbReference type="RefSeq" id="XP_018490779.1">
    <property type="nucleotide sequence ID" value="XM_018635277.2"/>
</dbReference>
<keyword evidence="2" id="KW-0472">Membrane</keyword>
<keyword evidence="2" id="KW-1133">Transmembrane helix</keyword>
<keyword evidence="4" id="KW-1185">Reference proteome</keyword>
<evidence type="ECO:0000256" key="1">
    <source>
        <dbReference type="SAM" id="MobiDB-lite"/>
    </source>
</evidence>
<feature type="transmembrane region" description="Helical" evidence="2">
    <location>
        <begin position="98"/>
        <end position="116"/>
    </location>
</feature>
<dbReference type="InterPro" id="IPR039342">
    <property type="entry name" value="TGD2-like"/>
</dbReference>
<feature type="domain" description="Mce/MlaD" evidence="3">
    <location>
        <begin position="127"/>
        <end position="202"/>
    </location>
</feature>
<dbReference type="GO" id="GO:0005319">
    <property type="term" value="F:lipid transporter activity"/>
    <property type="evidence" value="ECO:0007669"/>
    <property type="project" value="TreeGrafter"/>
</dbReference>
<keyword evidence="2" id="KW-0812">Transmembrane</keyword>
<dbReference type="Proteomes" id="UP000504610">
    <property type="component" value="Chromosome 5"/>
</dbReference>
<proteinExistence type="predicted"/>
<sequence length="281" mass="30616">MIGNPVIQVPSSSLMPSSSMMARPRVSPNGLPYLPPKPRTRHLVVRAASNSHGQPSSDEEGKSPLTVVLDVPRNIWRQTLKPLSDFGFGKRSVWEGGVGLFIVSGATLLALSWAWMRGFQMRSKFRKYQTVFELSQASGICTGTPVRIRGVTVGTVIRVNPSLKNIEAVAEIEDDKIIIPKNSLVEVNQSGLLMETMIDITPRNPIPEPSVGPLDPECGREGLIVCDRQKIKGEQGVSLDALVGIFTRIGREVEAIGVVNAYTLAERAASVIEEAKPLLRK</sequence>
<protein>
    <submittedName>
        <fullName evidence="5">Protein TRIGALACTOSYLDIACYLGLYCEROL 2, chloroplastic isoform X2</fullName>
    </submittedName>
</protein>
<gene>
    <name evidence="5" type="primary">LOC108861417</name>
</gene>
<organism evidence="4 5">
    <name type="scientific">Raphanus sativus</name>
    <name type="common">Radish</name>
    <name type="synonym">Raphanus raphanistrum var. sativus</name>
    <dbReference type="NCBI Taxonomy" id="3726"/>
    <lineage>
        <taxon>Eukaryota</taxon>
        <taxon>Viridiplantae</taxon>
        <taxon>Streptophyta</taxon>
        <taxon>Embryophyta</taxon>
        <taxon>Tracheophyta</taxon>
        <taxon>Spermatophyta</taxon>
        <taxon>Magnoliopsida</taxon>
        <taxon>eudicotyledons</taxon>
        <taxon>Gunneridae</taxon>
        <taxon>Pentapetalae</taxon>
        <taxon>rosids</taxon>
        <taxon>malvids</taxon>
        <taxon>Brassicales</taxon>
        <taxon>Brassicaceae</taxon>
        <taxon>Brassiceae</taxon>
        <taxon>Raphanus</taxon>
    </lineage>
</organism>
<evidence type="ECO:0000256" key="2">
    <source>
        <dbReference type="SAM" id="Phobius"/>
    </source>
</evidence>
<dbReference type="GO" id="GO:0009706">
    <property type="term" value="C:chloroplast inner membrane"/>
    <property type="evidence" value="ECO:0007669"/>
    <property type="project" value="TreeGrafter"/>
</dbReference>
<dbReference type="AlphaFoldDB" id="A0A6J0P1V1"/>
<dbReference type="InterPro" id="IPR003399">
    <property type="entry name" value="Mce/MlaD"/>
</dbReference>
<evidence type="ECO:0000313" key="5">
    <source>
        <dbReference type="RefSeq" id="XP_018490779.1"/>
    </source>
</evidence>
<dbReference type="GeneID" id="108861417"/>
<dbReference type="GO" id="GO:0005543">
    <property type="term" value="F:phospholipid binding"/>
    <property type="evidence" value="ECO:0007669"/>
    <property type="project" value="TreeGrafter"/>
</dbReference>
<feature type="region of interest" description="Disordered" evidence="1">
    <location>
        <begin position="1"/>
        <end position="33"/>
    </location>
</feature>
<evidence type="ECO:0000259" key="3">
    <source>
        <dbReference type="Pfam" id="PF02470"/>
    </source>
</evidence>
<evidence type="ECO:0000313" key="4">
    <source>
        <dbReference type="Proteomes" id="UP000504610"/>
    </source>
</evidence>
<reference evidence="5" key="2">
    <citation type="submission" date="2025-08" db="UniProtKB">
        <authorList>
            <consortium name="RefSeq"/>
        </authorList>
    </citation>
    <scope>IDENTIFICATION</scope>
    <source>
        <tissue evidence="5">Leaf</tissue>
    </source>
</reference>
<dbReference type="OrthoDB" id="1924069at2759"/>
<dbReference type="Pfam" id="PF02470">
    <property type="entry name" value="MlaD"/>
    <property type="match status" value="1"/>
</dbReference>
<reference evidence="4" key="1">
    <citation type="journal article" date="2019" name="Database">
        <title>The radish genome database (RadishGD): an integrated information resource for radish genomics.</title>
        <authorList>
            <person name="Yu H.J."/>
            <person name="Baek S."/>
            <person name="Lee Y.J."/>
            <person name="Cho A."/>
            <person name="Mun J.H."/>
        </authorList>
    </citation>
    <scope>NUCLEOTIDE SEQUENCE [LARGE SCALE GENOMIC DNA]</scope>
    <source>
        <strain evidence="4">cv. WK10039</strain>
    </source>
</reference>
<name>A0A6J0P1V1_RAPSA</name>